<keyword evidence="4" id="KW-1185">Reference proteome</keyword>
<keyword evidence="2" id="KW-1133">Transmembrane helix</keyword>
<reference evidence="3 4" key="1">
    <citation type="submission" date="2019-06" db="EMBL/GenBank/DDBJ databases">
        <title>Genome Sequence of the Brown Rot Fungal Pathogen Monilinia laxa.</title>
        <authorList>
            <person name="De Miccolis Angelini R.M."/>
            <person name="Landi L."/>
            <person name="Abate D."/>
            <person name="Pollastro S."/>
            <person name="Romanazzi G."/>
            <person name="Faretra F."/>
        </authorList>
    </citation>
    <scope>NUCLEOTIDE SEQUENCE [LARGE SCALE GENOMIC DNA]</scope>
    <source>
        <strain evidence="3 4">Mlax316</strain>
    </source>
</reference>
<protein>
    <submittedName>
        <fullName evidence="3">Uncharacterized protein</fullName>
    </submittedName>
</protein>
<evidence type="ECO:0000256" key="1">
    <source>
        <dbReference type="SAM" id="MobiDB-lite"/>
    </source>
</evidence>
<evidence type="ECO:0000256" key="2">
    <source>
        <dbReference type="SAM" id="Phobius"/>
    </source>
</evidence>
<organism evidence="3 4">
    <name type="scientific">Monilinia laxa</name>
    <name type="common">Brown rot fungus</name>
    <name type="synonym">Sclerotinia laxa</name>
    <dbReference type="NCBI Taxonomy" id="61186"/>
    <lineage>
        <taxon>Eukaryota</taxon>
        <taxon>Fungi</taxon>
        <taxon>Dikarya</taxon>
        <taxon>Ascomycota</taxon>
        <taxon>Pezizomycotina</taxon>
        <taxon>Leotiomycetes</taxon>
        <taxon>Helotiales</taxon>
        <taxon>Sclerotiniaceae</taxon>
        <taxon>Monilinia</taxon>
    </lineage>
</organism>
<feature type="transmembrane region" description="Helical" evidence="2">
    <location>
        <begin position="31"/>
        <end position="51"/>
    </location>
</feature>
<keyword evidence="2" id="KW-0472">Membrane</keyword>
<feature type="transmembrane region" description="Helical" evidence="2">
    <location>
        <begin position="143"/>
        <end position="168"/>
    </location>
</feature>
<evidence type="ECO:0000313" key="3">
    <source>
        <dbReference type="EMBL" id="KAB8292245.1"/>
    </source>
</evidence>
<name>A0A5N6JTU6_MONLA</name>
<evidence type="ECO:0000313" key="4">
    <source>
        <dbReference type="Proteomes" id="UP000326757"/>
    </source>
</evidence>
<keyword evidence="2" id="KW-0812">Transmembrane</keyword>
<dbReference type="OrthoDB" id="3515641at2759"/>
<sequence length="706" mass="77890">MSFLSFLLLAKNGEQSAEKLKVAVRQGRWKALQETGIHILPIIITLTLLFLNTYKTYANLIGSADAELNTRLNGLQFVAKVHEILVGASLSAMILSLVQYDILRQGIPLGGIFISFRITDLGSLLSPELWAAGLFGHDFKRRLLLVAISLVVMILAAICGPASAILMLPSLDWWDVPTTKYSSWSTTHFTLNAEKSQVWPKKFDNSSFDTSCGFDTEKLSGNCAAGGFSAILSWAERPSSLMSESSWNITIAMNSKEVFYDRFIGGTSSTYKTPKTHNFNDTYKWWGDPTVQTWSLSQTISVPAGSLITSVARTIGSHNETSRFQLLINGEDPPAPQAIAACTGIHYNITKGLINGYSSLDDVPLPFVRRDMTHGRYRPAQIRQAFELWNRSGGWPLGMWMQAQNENSDSPSIGAVMFHGIEKGLENKNTSATSRRDWSILLVSSCSIFAGWKPSELSIDPTRDRYVHSPSTANPARSLDDWIQSPSESRSPMRMISIDTEWANAALPPNDTILALASSSYGSTKTEPLGMATTTLISDAMSRFPYLMNIGFRVLTPTVTPNHNFTLLANIPNDVTDIQIKRFRYGYSYSLRGYTRRLAAAILVLHIVLALIHATLVFHHGYTTNILNSLTKILALAINSPPSLALENTCAGIGRVDTYKNMVRVREVSSSHLGLVVGDDGDFFTKRVVVGKDYGNLRKGGDVRPR</sequence>
<gene>
    <name evidence="3" type="ORF">EYC80_007987</name>
</gene>
<proteinExistence type="predicted"/>
<dbReference type="EMBL" id="VIGI01000013">
    <property type="protein sequence ID" value="KAB8292245.1"/>
    <property type="molecule type" value="Genomic_DNA"/>
</dbReference>
<feature type="region of interest" description="Disordered" evidence="1">
    <location>
        <begin position="468"/>
        <end position="488"/>
    </location>
</feature>
<comment type="caution">
    <text evidence="3">The sequence shown here is derived from an EMBL/GenBank/DDBJ whole genome shotgun (WGS) entry which is preliminary data.</text>
</comment>
<accession>A0A5N6JTU6</accession>
<dbReference type="AlphaFoldDB" id="A0A5N6JTU6"/>
<feature type="transmembrane region" description="Helical" evidence="2">
    <location>
        <begin position="598"/>
        <end position="618"/>
    </location>
</feature>
<dbReference type="Proteomes" id="UP000326757">
    <property type="component" value="Unassembled WGS sequence"/>
</dbReference>